<keyword evidence="2" id="KW-1133">Transmembrane helix</keyword>
<evidence type="ECO:0000313" key="4">
    <source>
        <dbReference type="Proteomes" id="UP000663992"/>
    </source>
</evidence>
<keyword evidence="2" id="KW-0812">Transmembrane</keyword>
<organism evidence="3 4">
    <name type="scientific">Bowmanella yangjiangensis</name>
    <dbReference type="NCBI Taxonomy" id="2811230"/>
    <lineage>
        <taxon>Bacteria</taxon>
        <taxon>Pseudomonadati</taxon>
        <taxon>Pseudomonadota</taxon>
        <taxon>Gammaproteobacteria</taxon>
        <taxon>Alteromonadales</taxon>
        <taxon>Alteromonadaceae</taxon>
        <taxon>Bowmanella</taxon>
    </lineage>
</organism>
<protein>
    <recommendedName>
        <fullName evidence="5">Methyl-accepting chemotaxis protein</fullName>
    </recommendedName>
</protein>
<dbReference type="Proteomes" id="UP000663992">
    <property type="component" value="Unassembled WGS sequence"/>
</dbReference>
<proteinExistence type="predicted"/>
<feature type="compositionally biased region" description="Polar residues" evidence="1">
    <location>
        <begin position="32"/>
        <end position="46"/>
    </location>
</feature>
<dbReference type="EMBL" id="JAFKCS010000010">
    <property type="protein sequence ID" value="MBN7820527.1"/>
    <property type="molecule type" value="Genomic_DNA"/>
</dbReference>
<evidence type="ECO:0000256" key="1">
    <source>
        <dbReference type="SAM" id="MobiDB-lite"/>
    </source>
</evidence>
<feature type="region of interest" description="Disordered" evidence="1">
    <location>
        <begin position="1"/>
        <end position="46"/>
    </location>
</feature>
<sequence length="230" mass="23911">MGSSSRSSQTQHTSNQNTQVSWADNSEHFTDNSDNSSFDFNQDNSDNSIVEISNEGWGAGSNIGGNVTIVDGGAISAMRDVSTEAIKGATEQTYLATQVAENTAREAMDFGRDAVASNERVSRDAMITAENTAKSSIAGMRDTASEAMQGLLEGSEAAIAGVTKSSTENTDKAIAATTAAMERNAALIQTTALGGQDLMIDMVKKVLIGVAVALTVGGVTYAISGRRARA</sequence>
<feature type="transmembrane region" description="Helical" evidence="2">
    <location>
        <begin position="206"/>
        <end position="224"/>
    </location>
</feature>
<evidence type="ECO:0000313" key="3">
    <source>
        <dbReference type="EMBL" id="MBN7820527.1"/>
    </source>
</evidence>
<accession>A0ABS3CTT4</accession>
<evidence type="ECO:0008006" key="5">
    <source>
        <dbReference type="Google" id="ProtNLM"/>
    </source>
</evidence>
<evidence type="ECO:0000256" key="2">
    <source>
        <dbReference type="SAM" id="Phobius"/>
    </source>
</evidence>
<comment type="caution">
    <text evidence="3">The sequence shown here is derived from an EMBL/GenBank/DDBJ whole genome shotgun (WGS) entry which is preliminary data.</text>
</comment>
<keyword evidence="4" id="KW-1185">Reference proteome</keyword>
<feature type="compositionally biased region" description="Low complexity" evidence="1">
    <location>
        <begin position="1"/>
        <end position="21"/>
    </location>
</feature>
<reference evidence="3 4" key="1">
    <citation type="submission" date="2021-03" db="EMBL/GenBank/DDBJ databases">
        <title>novel species isolated from a fishpond in China.</title>
        <authorList>
            <person name="Lu H."/>
            <person name="Cai Z."/>
        </authorList>
    </citation>
    <scope>NUCLEOTIDE SEQUENCE [LARGE SCALE GENOMIC DNA]</scope>
    <source>
        <strain evidence="3 4">Y57</strain>
    </source>
</reference>
<name>A0ABS3CTT4_9ALTE</name>
<gene>
    <name evidence="3" type="ORF">J0A65_11665</name>
</gene>
<keyword evidence="2" id="KW-0472">Membrane</keyword>
<dbReference type="RefSeq" id="WP_206594366.1">
    <property type="nucleotide sequence ID" value="NZ_JAFKCS010000010.1"/>
</dbReference>